<evidence type="ECO:0000259" key="10">
    <source>
        <dbReference type="SMART" id="SM00665"/>
    </source>
</evidence>
<dbReference type="PANTHER" id="PTHR47797:SF3">
    <property type="entry name" value="CYTOCHROME B561 DOMAIN-CONTAINING PROTEIN"/>
    <property type="match status" value="1"/>
</dbReference>
<feature type="domain" description="Cytochrome b561" evidence="10">
    <location>
        <begin position="315"/>
        <end position="438"/>
    </location>
</feature>
<organism evidence="11 12">
    <name type="scientific">Podospora australis</name>
    <dbReference type="NCBI Taxonomy" id="1536484"/>
    <lineage>
        <taxon>Eukaryota</taxon>
        <taxon>Fungi</taxon>
        <taxon>Dikarya</taxon>
        <taxon>Ascomycota</taxon>
        <taxon>Pezizomycotina</taxon>
        <taxon>Sordariomycetes</taxon>
        <taxon>Sordariomycetidae</taxon>
        <taxon>Sordariales</taxon>
        <taxon>Podosporaceae</taxon>
        <taxon>Podospora</taxon>
    </lineage>
</organism>
<protein>
    <recommendedName>
        <fullName evidence="10">Cytochrome b561 domain-containing protein</fullName>
    </recommendedName>
</protein>
<evidence type="ECO:0000256" key="7">
    <source>
        <dbReference type="SAM" id="MobiDB-lite"/>
    </source>
</evidence>
<keyword evidence="9" id="KW-0732">Signal</keyword>
<dbReference type="CDD" id="cd08760">
    <property type="entry name" value="Cyt_b561_FRRS1_like"/>
    <property type="match status" value="1"/>
</dbReference>
<feature type="transmembrane region" description="Helical" evidence="8">
    <location>
        <begin position="421"/>
        <end position="440"/>
    </location>
</feature>
<evidence type="ECO:0000256" key="9">
    <source>
        <dbReference type="SAM" id="SignalP"/>
    </source>
</evidence>
<dbReference type="SMART" id="SM00665">
    <property type="entry name" value="B561"/>
    <property type="match status" value="1"/>
</dbReference>
<keyword evidence="2" id="KW-0813">Transport</keyword>
<feature type="transmembrane region" description="Helical" evidence="8">
    <location>
        <begin position="446"/>
        <end position="467"/>
    </location>
</feature>
<keyword evidence="4" id="KW-0249">Electron transport</keyword>
<reference evidence="11" key="1">
    <citation type="journal article" date="2023" name="Mol. Phylogenet. Evol.">
        <title>Genome-scale phylogeny and comparative genomics of the fungal order Sordariales.</title>
        <authorList>
            <person name="Hensen N."/>
            <person name="Bonometti L."/>
            <person name="Westerberg I."/>
            <person name="Brannstrom I.O."/>
            <person name="Guillou S."/>
            <person name="Cros-Aarteil S."/>
            <person name="Calhoun S."/>
            <person name="Haridas S."/>
            <person name="Kuo A."/>
            <person name="Mondo S."/>
            <person name="Pangilinan J."/>
            <person name="Riley R."/>
            <person name="LaButti K."/>
            <person name="Andreopoulos B."/>
            <person name="Lipzen A."/>
            <person name="Chen C."/>
            <person name="Yan M."/>
            <person name="Daum C."/>
            <person name="Ng V."/>
            <person name="Clum A."/>
            <person name="Steindorff A."/>
            <person name="Ohm R.A."/>
            <person name="Martin F."/>
            <person name="Silar P."/>
            <person name="Natvig D.O."/>
            <person name="Lalanne C."/>
            <person name="Gautier V."/>
            <person name="Ament-Velasquez S.L."/>
            <person name="Kruys A."/>
            <person name="Hutchinson M.I."/>
            <person name="Powell A.J."/>
            <person name="Barry K."/>
            <person name="Miller A.N."/>
            <person name="Grigoriev I.V."/>
            <person name="Debuchy R."/>
            <person name="Gladieux P."/>
            <person name="Hiltunen Thoren M."/>
            <person name="Johannesson H."/>
        </authorList>
    </citation>
    <scope>NUCLEOTIDE SEQUENCE</scope>
    <source>
        <strain evidence="11">PSN309</strain>
    </source>
</reference>
<dbReference type="PANTHER" id="PTHR47797">
    <property type="entry name" value="DEHYDROGENASE, PUTATIVE (AFU_ORTHOLOGUE AFUA_8G05805)-RELATED"/>
    <property type="match status" value="1"/>
</dbReference>
<dbReference type="Gene3D" id="2.60.40.1210">
    <property type="entry name" value="Cellobiose dehydrogenase, cytochrome domain"/>
    <property type="match status" value="1"/>
</dbReference>
<evidence type="ECO:0000256" key="4">
    <source>
        <dbReference type="ARBA" id="ARBA00022982"/>
    </source>
</evidence>
<evidence type="ECO:0000313" key="12">
    <source>
        <dbReference type="Proteomes" id="UP001302126"/>
    </source>
</evidence>
<feature type="chain" id="PRO_5042990568" description="Cytochrome b561 domain-containing protein" evidence="9">
    <location>
        <begin position="20"/>
        <end position="522"/>
    </location>
</feature>
<evidence type="ECO:0000256" key="3">
    <source>
        <dbReference type="ARBA" id="ARBA00022692"/>
    </source>
</evidence>
<name>A0AAN7AN23_9PEZI</name>
<dbReference type="Pfam" id="PF16010">
    <property type="entry name" value="CDH-cyt"/>
    <property type="match status" value="1"/>
</dbReference>
<evidence type="ECO:0000313" key="11">
    <source>
        <dbReference type="EMBL" id="KAK4192142.1"/>
    </source>
</evidence>
<dbReference type="Gene3D" id="1.20.120.1770">
    <property type="match status" value="1"/>
</dbReference>
<evidence type="ECO:0000256" key="8">
    <source>
        <dbReference type="SAM" id="Phobius"/>
    </source>
</evidence>
<evidence type="ECO:0000256" key="1">
    <source>
        <dbReference type="ARBA" id="ARBA00004370"/>
    </source>
</evidence>
<evidence type="ECO:0000256" key="2">
    <source>
        <dbReference type="ARBA" id="ARBA00022448"/>
    </source>
</evidence>
<keyword evidence="5 8" id="KW-1133">Transmembrane helix</keyword>
<keyword evidence="3 8" id="KW-0812">Transmembrane</keyword>
<evidence type="ECO:0000256" key="6">
    <source>
        <dbReference type="ARBA" id="ARBA00023136"/>
    </source>
</evidence>
<keyword evidence="12" id="KW-1185">Reference proteome</keyword>
<gene>
    <name evidence="11" type="ORF">QBC35DRAFT_241871</name>
</gene>
<comment type="caution">
    <text evidence="11">The sequence shown here is derived from an EMBL/GenBank/DDBJ whole genome shotgun (WGS) entry which is preliminary data.</text>
</comment>
<dbReference type="CDD" id="cd09630">
    <property type="entry name" value="CDH_like_cytochrome"/>
    <property type="match status" value="1"/>
</dbReference>
<evidence type="ECO:0000256" key="5">
    <source>
        <dbReference type="ARBA" id="ARBA00022989"/>
    </source>
</evidence>
<comment type="subcellular location">
    <subcellularLocation>
        <location evidence="1">Membrane</location>
    </subcellularLocation>
</comment>
<dbReference type="AlphaFoldDB" id="A0AAN7AN23"/>
<dbReference type="InterPro" id="IPR015920">
    <property type="entry name" value="Cellobiose_DH-like_cyt"/>
</dbReference>
<dbReference type="SUPFAM" id="SSF49344">
    <property type="entry name" value="CBD9-like"/>
    <property type="match status" value="2"/>
</dbReference>
<reference evidence="11" key="2">
    <citation type="submission" date="2023-05" db="EMBL/GenBank/DDBJ databases">
        <authorList>
            <consortium name="Lawrence Berkeley National Laboratory"/>
            <person name="Steindorff A."/>
            <person name="Hensen N."/>
            <person name="Bonometti L."/>
            <person name="Westerberg I."/>
            <person name="Brannstrom I.O."/>
            <person name="Guillou S."/>
            <person name="Cros-Aarteil S."/>
            <person name="Calhoun S."/>
            <person name="Haridas S."/>
            <person name="Kuo A."/>
            <person name="Mondo S."/>
            <person name="Pangilinan J."/>
            <person name="Riley R."/>
            <person name="Labutti K."/>
            <person name="Andreopoulos B."/>
            <person name="Lipzen A."/>
            <person name="Chen C."/>
            <person name="Yanf M."/>
            <person name="Daum C."/>
            <person name="Ng V."/>
            <person name="Clum A."/>
            <person name="Ohm R."/>
            <person name="Martin F."/>
            <person name="Silar P."/>
            <person name="Natvig D."/>
            <person name="Lalanne C."/>
            <person name="Gautier V."/>
            <person name="Ament-Velasquez S.L."/>
            <person name="Kruys A."/>
            <person name="Hutchinson M.I."/>
            <person name="Powell A.J."/>
            <person name="Barry K."/>
            <person name="Miller A.N."/>
            <person name="Grigoriev I.V."/>
            <person name="Debuchy R."/>
            <person name="Gladieux P."/>
            <person name="Thoren M.H."/>
            <person name="Johannesson H."/>
        </authorList>
    </citation>
    <scope>NUCLEOTIDE SEQUENCE</scope>
    <source>
        <strain evidence="11">PSN309</strain>
    </source>
</reference>
<feature type="signal peptide" evidence="9">
    <location>
        <begin position="1"/>
        <end position="19"/>
    </location>
</feature>
<feature type="region of interest" description="Disordered" evidence="7">
    <location>
        <begin position="152"/>
        <end position="177"/>
    </location>
</feature>
<dbReference type="EMBL" id="MU864355">
    <property type="protein sequence ID" value="KAK4192142.1"/>
    <property type="molecule type" value="Genomic_DNA"/>
</dbReference>
<feature type="transmembrane region" description="Helical" evidence="8">
    <location>
        <begin position="380"/>
        <end position="400"/>
    </location>
</feature>
<proteinExistence type="predicted"/>
<feature type="transmembrane region" description="Helical" evidence="8">
    <location>
        <begin position="315"/>
        <end position="335"/>
    </location>
</feature>
<keyword evidence="6 8" id="KW-0472">Membrane</keyword>
<dbReference type="InterPro" id="IPR006593">
    <property type="entry name" value="Cyt_b561/ferric_Rdtase_TM"/>
</dbReference>
<feature type="transmembrane region" description="Helical" evidence="8">
    <location>
        <begin position="356"/>
        <end position="374"/>
    </location>
</feature>
<dbReference type="Proteomes" id="UP001302126">
    <property type="component" value="Unassembled WGS sequence"/>
</dbReference>
<feature type="compositionally biased region" description="Basic and acidic residues" evidence="7">
    <location>
        <begin position="155"/>
        <end position="169"/>
    </location>
</feature>
<dbReference type="GO" id="GO:0016020">
    <property type="term" value="C:membrane"/>
    <property type="evidence" value="ECO:0007669"/>
    <property type="project" value="UniProtKB-SubCell"/>
</dbReference>
<sequence>MATIRLFLSTLLLLSSAQAQISPAPKPPKVQYCRFGHSTGDIDFCMGLSIPRSVSNQSNHDLHISLSVRRSEGLGWTAVGTGPYMAGSLMFIVYGDPLTTKRPVVSIRSVDGHHQPQVVEFLDEMTGQTVTGPLSPGGATLRVVKAEWVRLGGRPGHERRHEEDEHTPKNEPTGPPTHAARVEVVCEACNLFSFPGQKGSVHPTSSSMPWIWAWNERQDFNPENKDEKREDKEPKVDVKLHMHRHHANSGGFGGFWVDMAAAATTTQNDGDEVGTEEKKWFDETKENERIGTSENPMGVGGWLDYAVGTWSVAKAHGVLMGLAFMGLFPLGVVFMRSNGGRANGGPFKRHWRVQMLASMLAFGGAVLGGVISRWRMPKTVHQWLGAAIVGVMVVQSILGWRHHMTFLRLKRRTWISHVHIALGRVIVLGGWVNVMLGLLLSGKGFVGLGLVGALVLMEAIFVTCWVWRAQKKAAAIGGGSSEGLALMPVSSAGTDYFAISDEDDDDDDMEGVLMHKNEEIGG</sequence>
<accession>A0AAN7AN23</accession>